<dbReference type="InterPro" id="IPR052931">
    <property type="entry name" value="Prophage_regulatory_activator"/>
</dbReference>
<evidence type="ECO:0000313" key="2">
    <source>
        <dbReference type="Proteomes" id="UP001597400"/>
    </source>
</evidence>
<dbReference type="PANTHER" id="PTHR36154">
    <property type="entry name" value="DNA-BINDING TRANSCRIPTIONAL ACTIVATOR ALPA"/>
    <property type="match status" value="1"/>
</dbReference>
<evidence type="ECO:0000313" key="1">
    <source>
        <dbReference type="EMBL" id="MFD1949915.1"/>
    </source>
</evidence>
<dbReference type="Proteomes" id="UP001597400">
    <property type="component" value="Unassembled WGS sequence"/>
</dbReference>
<dbReference type="Pfam" id="PF05930">
    <property type="entry name" value="Phage_AlpA"/>
    <property type="match status" value="1"/>
</dbReference>
<organism evidence="1 2">
    <name type="scientific">Sphingomonas arantia</name>
    <dbReference type="NCBI Taxonomy" id="1460676"/>
    <lineage>
        <taxon>Bacteria</taxon>
        <taxon>Pseudomonadati</taxon>
        <taxon>Pseudomonadota</taxon>
        <taxon>Alphaproteobacteria</taxon>
        <taxon>Sphingomonadales</taxon>
        <taxon>Sphingomonadaceae</taxon>
        <taxon>Sphingomonas</taxon>
    </lineage>
</organism>
<dbReference type="EMBL" id="JBHUGS010000001">
    <property type="protein sequence ID" value="MFD1949915.1"/>
    <property type="molecule type" value="Genomic_DNA"/>
</dbReference>
<name>A0ABW4TVI1_9SPHN</name>
<dbReference type="PANTHER" id="PTHR36154:SF1">
    <property type="entry name" value="DNA-BINDING TRANSCRIPTIONAL ACTIVATOR ALPA"/>
    <property type="match status" value="1"/>
</dbReference>
<protein>
    <submittedName>
        <fullName evidence="1">Helix-turn-helix transcriptional regulator</fullName>
    </submittedName>
</protein>
<dbReference type="InterPro" id="IPR010260">
    <property type="entry name" value="AlpA"/>
</dbReference>
<accession>A0ABW4TVI1</accession>
<sequence length="62" mass="6988">MSDRPDEVLRLPEVKQRTGLSRTTIYRLMDQGLFPANRKIGIRAVGWKRSLIDAFVATGATN</sequence>
<proteinExistence type="predicted"/>
<keyword evidence="2" id="KW-1185">Reference proteome</keyword>
<gene>
    <name evidence="1" type="ORF">ACFSGX_03915</name>
</gene>
<dbReference type="Gene3D" id="1.10.238.160">
    <property type="match status" value="1"/>
</dbReference>
<reference evidence="2" key="1">
    <citation type="journal article" date="2019" name="Int. J. Syst. Evol. Microbiol.">
        <title>The Global Catalogue of Microorganisms (GCM) 10K type strain sequencing project: providing services to taxonomists for standard genome sequencing and annotation.</title>
        <authorList>
            <consortium name="The Broad Institute Genomics Platform"/>
            <consortium name="The Broad Institute Genome Sequencing Center for Infectious Disease"/>
            <person name="Wu L."/>
            <person name="Ma J."/>
        </authorList>
    </citation>
    <scope>NUCLEOTIDE SEQUENCE [LARGE SCALE GENOMIC DNA]</scope>
    <source>
        <strain evidence="2">CGMCC 1.12702</strain>
    </source>
</reference>
<comment type="caution">
    <text evidence="1">The sequence shown here is derived from an EMBL/GenBank/DDBJ whole genome shotgun (WGS) entry which is preliminary data.</text>
</comment>